<accession>A0A9D1Z589</accession>
<keyword evidence="5" id="KW-0560">Oxidoreductase</keyword>
<organism evidence="7 8">
    <name type="scientific">Candidatus Intestinimonas merdavium</name>
    <dbReference type="NCBI Taxonomy" id="2838622"/>
    <lineage>
        <taxon>Bacteria</taxon>
        <taxon>Bacillati</taxon>
        <taxon>Bacillota</taxon>
        <taxon>Clostridia</taxon>
        <taxon>Eubacteriales</taxon>
        <taxon>Intestinimonas</taxon>
    </lineage>
</organism>
<evidence type="ECO:0000256" key="2">
    <source>
        <dbReference type="ARBA" id="ARBA00007118"/>
    </source>
</evidence>
<dbReference type="SUPFAM" id="SSF55469">
    <property type="entry name" value="FMN-dependent nitroreductase-like"/>
    <property type="match status" value="1"/>
</dbReference>
<comment type="cofactor">
    <cofactor evidence="1">
        <name>FMN</name>
        <dbReference type="ChEBI" id="CHEBI:58210"/>
    </cofactor>
</comment>
<dbReference type="InterPro" id="IPR029479">
    <property type="entry name" value="Nitroreductase"/>
</dbReference>
<dbReference type="EMBL" id="DXCX01000070">
    <property type="protein sequence ID" value="HIY73657.1"/>
    <property type="molecule type" value="Genomic_DNA"/>
</dbReference>
<evidence type="ECO:0000256" key="4">
    <source>
        <dbReference type="ARBA" id="ARBA00022643"/>
    </source>
</evidence>
<dbReference type="PANTHER" id="PTHR43673:SF2">
    <property type="entry name" value="NITROREDUCTASE"/>
    <property type="match status" value="1"/>
</dbReference>
<name>A0A9D1Z589_9FIRM</name>
<evidence type="ECO:0000313" key="7">
    <source>
        <dbReference type="EMBL" id="HIY73657.1"/>
    </source>
</evidence>
<evidence type="ECO:0000256" key="1">
    <source>
        <dbReference type="ARBA" id="ARBA00001917"/>
    </source>
</evidence>
<evidence type="ECO:0000259" key="6">
    <source>
        <dbReference type="Pfam" id="PF00881"/>
    </source>
</evidence>
<dbReference type="PANTHER" id="PTHR43673">
    <property type="entry name" value="NAD(P)H NITROREDUCTASE YDGI-RELATED"/>
    <property type="match status" value="1"/>
</dbReference>
<proteinExistence type="inferred from homology"/>
<keyword evidence="3" id="KW-0285">Flavoprotein</keyword>
<keyword evidence="4" id="KW-0288">FMN</keyword>
<comment type="caution">
    <text evidence="7">The sequence shown here is derived from an EMBL/GenBank/DDBJ whole genome shotgun (WGS) entry which is preliminary data.</text>
</comment>
<reference evidence="7" key="2">
    <citation type="submission" date="2021-04" db="EMBL/GenBank/DDBJ databases">
        <authorList>
            <person name="Gilroy R."/>
        </authorList>
    </citation>
    <scope>NUCLEOTIDE SEQUENCE</scope>
    <source>
        <strain evidence="7">CHK33-7979</strain>
    </source>
</reference>
<dbReference type="Gene3D" id="3.40.109.10">
    <property type="entry name" value="NADH Oxidase"/>
    <property type="match status" value="1"/>
</dbReference>
<dbReference type="Pfam" id="PF00881">
    <property type="entry name" value="Nitroreductase"/>
    <property type="match status" value="1"/>
</dbReference>
<protein>
    <submittedName>
        <fullName evidence="7">Nitroreductase family protein</fullName>
    </submittedName>
</protein>
<reference evidence="7" key="1">
    <citation type="journal article" date="2021" name="PeerJ">
        <title>Extensive microbial diversity within the chicken gut microbiome revealed by metagenomics and culture.</title>
        <authorList>
            <person name="Gilroy R."/>
            <person name="Ravi A."/>
            <person name="Getino M."/>
            <person name="Pursley I."/>
            <person name="Horton D.L."/>
            <person name="Alikhan N.F."/>
            <person name="Baker D."/>
            <person name="Gharbi K."/>
            <person name="Hall N."/>
            <person name="Watson M."/>
            <person name="Adriaenssens E.M."/>
            <person name="Foster-Nyarko E."/>
            <person name="Jarju S."/>
            <person name="Secka A."/>
            <person name="Antonio M."/>
            <person name="Oren A."/>
            <person name="Chaudhuri R.R."/>
            <person name="La Ragione R."/>
            <person name="Hildebrand F."/>
            <person name="Pallen M.J."/>
        </authorList>
    </citation>
    <scope>NUCLEOTIDE SEQUENCE</scope>
    <source>
        <strain evidence="7">CHK33-7979</strain>
    </source>
</reference>
<dbReference type="GO" id="GO:0016491">
    <property type="term" value="F:oxidoreductase activity"/>
    <property type="evidence" value="ECO:0007669"/>
    <property type="project" value="UniProtKB-KW"/>
</dbReference>
<evidence type="ECO:0000313" key="8">
    <source>
        <dbReference type="Proteomes" id="UP000886824"/>
    </source>
</evidence>
<gene>
    <name evidence="7" type="ORF">H9826_06770</name>
</gene>
<comment type="similarity">
    <text evidence="2">Belongs to the nitroreductase family.</text>
</comment>
<dbReference type="AlphaFoldDB" id="A0A9D1Z589"/>
<dbReference type="Proteomes" id="UP000886824">
    <property type="component" value="Unassembled WGS sequence"/>
</dbReference>
<dbReference type="InterPro" id="IPR000415">
    <property type="entry name" value="Nitroreductase-like"/>
</dbReference>
<evidence type="ECO:0000256" key="3">
    <source>
        <dbReference type="ARBA" id="ARBA00022630"/>
    </source>
</evidence>
<sequence length="174" mass="18690">MDAIFARRSIRKFTGEPLTDAQIERLLRAGMAAACAKGSQNRLFFVSKGQGSLPTLIQVHPNAFALKTATAAITVCADLRVAAQVDPLNTWWVQDCAAALENILVEAAGLGLGGLWIGVHPDPKRVVAVQSDLAAPRYIVPLGVAALGHPAKEKAPTDRFEADKVFYSTYPEEH</sequence>
<evidence type="ECO:0000256" key="5">
    <source>
        <dbReference type="ARBA" id="ARBA00023002"/>
    </source>
</evidence>
<feature type="domain" description="Nitroreductase" evidence="6">
    <location>
        <begin position="5"/>
        <end position="47"/>
    </location>
</feature>